<reference evidence="6" key="1">
    <citation type="submission" date="2020-02" db="EMBL/GenBank/DDBJ databases">
        <authorList>
            <person name="Meier V. D."/>
        </authorList>
    </citation>
    <scope>NUCLEOTIDE SEQUENCE</scope>
    <source>
        <strain evidence="6">AVDCRST_MAG50</strain>
    </source>
</reference>
<dbReference type="InterPro" id="IPR050109">
    <property type="entry name" value="HTH-type_TetR-like_transc_reg"/>
</dbReference>
<evidence type="ECO:0000256" key="4">
    <source>
        <dbReference type="PROSITE-ProRule" id="PRU00335"/>
    </source>
</evidence>
<evidence type="ECO:0000313" key="6">
    <source>
        <dbReference type="EMBL" id="CAA9214570.1"/>
    </source>
</evidence>
<dbReference type="GO" id="GO:0003700">
    <property type="term" value="F:DNA-binding transcription factor activity"/>
    <property type="evidence" value="ECO:0007669"/>
    <property type="project" value="TreeGrafter"/>
</dbReference>
<keyword evidence="3" id="KW-0804">Transcription</keyword>
<dbReference type="SUPFAM" id="SSF46689">
    <property type="entry name" value="Homeodomain-like"/>
    <property type="match status" value="1"/>
</dbReference>
<dbReference type="PRINTS" id="PR00455">
    <property type="entry name" value="HTHTETR"/>
</dbReference>
<evidence type="ECO:0000259" key="5">
    <source>
        <dbReference type="PROSITE" id="PS50977"/>
    </source>
</evidence>
<dbReference type="GO" id="GO:0000976">
    <property type="term" value="F:transcription cis-regulatory region binding"/>
    <property type="evidence" value="ECO:0007669"/>
    <property type="project" value="TreeGrafter"/>
</dbReference>
<dbReference type="PANTHER" id="PTHR30055:SF234">
    <property type="entry name" value="HTH-TYPE TRANSCRIPTIONAL REGULATOR BETI"/>
    <property type="match status" value="1"/>
</dbReference>
<keyword evidence="2 4" id="KW-0238">DNA-binding</keyword>
<dbReference type="PROSITE" id="PS01081">
    <property type="entry name" value="HTH_TETR_1"/>
    <property type="match status" value="1"/>
</dbReference>
<evidence type="ECO:0000256" key="2">
    <source>
        <dbReference type="ARBA" id="ARBA00023125"/>
    </source>
</evidence>
<dbReference type="Pfam" id="PF00440">
    <property type="entry name" value="TetR_N"/>
    <property type="match status" value="1"/>
</dbReference>
<dbReference type="InterPro" id="IPR001647">
    <property type="entry name" value="HTH_TetR"/>
</dbReference>
<feature type="domain" description="HTH tetR-type" evidence="5">
    <location>
        <begin position="12"/>
        <end position="72"/>
    </location>
</feature>
<feature type="DNA-binding region" description="H-T-H motif" evidence="4">
    <location>
        <begin position="35"/>
        <end position="54"/>
    </location>
</feature>
<gene>
    <name evidence="6" type="ORF">AVDCRST_MAG50-384</name>
</gene>
<dbReference type="PROSITE" id="PS50977">
    <property type="entry name" value="HTH_TETR_2"/>
    <property type="match status" value="1"/>
</dbReference>
<keyword evidence="1" id="KW-0805">Transcription regulation</keyword>
<dbReference type="InterPro" id="IPR023772">
    <property type="entry name" value="DNA-bd_HTH_TetR-type_CS"/>
</dbReference>
<dbReference type="InterPro" id="IPR009057">
    <property type="entry name" value="Homeodomain-like_sf"/>
</dbReference>
<accession>A0A6J4H5G6</accession>
<proteinExistence type="predicted"/>
<evidence type="ECO:0000256" key="1">
    <source>
        <dbReference type="ARBA" id="ARBA00023015"/>
    </source>
</evidence>
<name>A0A6J4H5G6_9ACTN</name>
<organism evidence="6">
    <name type="scientific">uncultured Acidimicrobiales bacterium</name>
    <dbReference type="NCBI Taxonomy" id="310071"/>
    <lineage>
        <taxon>Bacteria</taxon>
        <taxon>Bacillati</taxon>
        <taxon>Actinomycetota</taxon>
        <taxon>Acidimicrobiia</taxon>
        <taxon>Acidimicrobiales</taxon>
        <taxon>environmental samples</taxon>
    </lineage>
</organism>
<dbReference type="EMBL" id="CADCTF010000013">
    <property type="protein sequence ID" value="CAA9214570.1"/>
    <property type="molecule type" value="Genomic_DNA"/>
</dbReference>
<sequence>MTVKGLRARQAEETRQLLISVARDLFTERGYAATSIEDVIRRAGVARGALYHHFSGKDVLFRAVYDAVVADAVAKVMAAALAVPEPWGAVRAGLSAFLDACLEPTFRRIVVLDSVSVLQHEVWDGGIEQNELPMLRTVLTPLVASNVLPGVRVEPLVHVALGGLYGAALFIARSPKPKAARREVDAVLDTLIGGLRARVDPTA</sequence>
<dbReference type="PANTHER" id="PTHR30055">
    <property type="entry name" value="HTH-TYPE TRANSCRIPTIONAL REGULATOR RUTR"/>
    <property type="match status" value="1"/>
</dbReference>
<protein>
    <submittedName>
        <fullName evidence="6">Transcriptional regulator, AcrR family</fullName>
    </submittedName>
</protein>
<dbReference type="Pfam" id="PF21351">
    <property type="entry name" value="TetR_C_41"/>
    <property type="match status" value="1"/>
</dbReference>
<dbReference type="Gene3D" id="1.10.357.10">
    <property type="entry name" value="Tetracycline Repressor, domain 2"/>
    <property type="match status" value="1"/>
</dbReference>
<dbReference type="InterPro" id="IPR049484">
    <property type="entry name" value="Rv0078-like_C"/>
</dbReference>
<dbReference type="AlphaFoldDB" id="A0A6J4H5G6"/>
<evidence type="ECO:0000256" key="3">
    <source>
        <dbReference type="ARBA" id="ARBA00023163"/>
    </source>
</evidence>